<accession>A0A3R8UD55</accession>
<dbReference type="EMBL" id="RHPO01000012">
    <property type="protein sequence ID" value="RRT91887.1"/>
    <property type="molecule type" value="Genomic_DNA"/>
</dbReference>
<keyword evidence="1" id="KW-0238">DNA-binding</keyword>
<evidence type="ECO:0000313" key="3">
    <source>
        <dbReference type="Proteomes" id="UP000267844"/>
    </source>
</evidence>
<reference evidence="2 4" key="2">
    <citation type="submission" date="2022-09" db="EMBL/GenBank/DDBJ databases">
        <title>Whole genome sequencing analysis of tet(X)-positive Empedobacter falsenii YWS9-3.</title>
        <authorList>
            <person name="Chen C."/>
            <person name="Lv Y.-L."/>
        </authorList>
    </citation>
    <scope>NUCLEOTIDE SEQUENCE [LARGE SCALE GENOMIC DNA]</scope>
    <source>
        <strain evidence="2 4">YWS9-3_T</strain>
    </source>
</reference>
<dbReference type="Proteomes" id="UP001223501">
    <property type="component" value="Chromosome"/>
</dbReference>
<sequence length="90" mass="10942">MNDKTIFSVQWFNSIIKKIDELEQDWKNNIIQFSDSILMEEHQVTTLLQISKSTLRRYRLKKYFNVYQIGKRNLYLQHDIIRGILTHLVK</sequence>
<reference evidence="1 3" key="1">
    <citation type="submission" date="2018-10" db="EMBL/GenBank/DDBJ databases">
        <title>Transmission dynamics of multidrug resistant bacteria on intensive care unit surfaces.</title>
        <authorList>
            <person name="D'Souza A.W."/>
            <person name="Potter R.F."/>
            <person name="Wallace M."/>
            <person name="Shupe A."/>
            <person name="Patel S."/>
            <person name="Sun S."/>
            <person name="Gul D."/>
            <person name="Kwon J.H."/>
            <person name="Andleeb S."/>
            <person name="Burnham C.-A.D."/>
            <person name="Dantas G."/>
        </authorList>
    </citation>
    <scope>NUCLEOTIDE SEQUENCE [LARGE SCALE GENOMIC DNA]</scope>
    <source>
        <strain evidence="1 3">WF_348</strain>
    </source>
</reference>
<dbReference type="RefSeq" id="WP_125349751.1">
    <property type="nucleotide sequence ID" value="NZ_CP106831.1"/>
</dbReference>
<evidence type="ECO:0000313" key="4">
    <source>
        <dbReference type="Proteomes" id="UP001223501"/>
    </source>
</evidence>
<proteinExistence type="predicted"/>
<gene>
    <name evidence="1" type="ORF">EGI89_07750</name>
    <name evidence="2" type="ORF">OBA43_08025</name>
</gene>
<dbReference type="Proteomes" id="UP000267844">
    <property type="component" value="Unassembled WGS sequence"/>
</dbReference>
<keyword evidence="4" id="KW-1185">Reference proteome</keyword>
<dbReference type="AlphaFoldDB" id="A0A3R8UD55"/>
<dbReference type="GO" id="GO:0003677">
    <property type="term" value="F:DNA binding"/>
    <property type="evidence" value="ECO:0007669"/>
    <property type="project" value="UniProtKB-KW"/>
</dbReference>
<evidence type="ECO:0000313" key="1">
    <source>
        <dbReference type="EMBL" id="RRT91887.1"/>
    </source>
</evidence>
<name>A0A3R8UD55_9FLAO</name>
<evidence type="ECO:0000313" key="2">
    <source>
        <dbReference type="EMBL" id="WIH96231.1"/>
    </source>
</evidence>
<protein>
    <submittedName>
        <fullName evidence="1">DNA-binding protein</fullName>
    </submittedName>
    <submittedName>
        <fullName evidence="2">Helix-turn-helix domain-containing protein</fullName>
    </submittedName>
</protein>
<dbReference type="EMBL" id="CP106831">
    <property type="protein sequence ID" value="WIH96231.1"/>
    <property type="molecule type" value="Genomic_DNA"/>
</dbReference>
<organism evidence="1 3">
    <name type="scientific">Empedobacter falsenii</name>
    <dbReference type="NCBI Taxonomy" id="343874"/>
    <lineage>
        <taxon>Bacteria</taxon>
        <taxon>Pseudomonadati</taxon>
        <taxon>Bacteroidota</taxon>
        <taxon>Flavobacteriia</taxon>
        <taxon>Flavobacteriales</taxon>
        <taxon>Weeksellaceae</taxon>
        <taxon>Empedobacter</taxon>
    </lineage>
</organism>